<feature type="compositionally biased region" description="Low complexity" evidence="1">
    <location>
        <begin position="1"/>
        <end position="11"/>
    </location>
</feature>
<feature type="region of interest" description="Disordered" evidence="1">
    <location>
        <begin position="70"/>
        <end position="98"/>
    </location>
</feature>
<sequence length="98" mass="10751">MESSSSNISSSPVHDDPKLDLSILKKNPQLQQLLLMTLSAIKQQQNDATATLDNDKRKFEQLDTRPLSADIAAMSDHGSPGSDSSSEDGWATWKKTSY</sequence>
<gene>
    <name evidence="2" type="ORF">BCR42DRAFT_2079</name>
</gene>
<dbReference type="Proteomes" id="UP000193560">
    <property type="component" value="Unassembled WGS sequence"/>
</dbReference>
<organism evidence="2 3">
    <name type="scientific">Absidia repens</name>
    <dbReference type="NCBI Taxonomy" id="90262"/>
    <lineage>
        <taxon>Eukaryota</taxon>
        <taxon>Fungi</taxon>
        <taxon>Fungi incertae sedis</taxon>
        <taxon>Mucoromycota</taxon>
        <taxon>Mucoromycotina</taxon>
        <taxon>Mucoromycetes</taxon>
        <taxon>Mucorales</taxon>
        <taxon>Cunninghamellaceae</taxon>
        <taxon>Absidia</taxon>
    </lineage>
</organism>
<evidence type="ECO:0000313" key="3">
    <source>
        <dbReference type="Proteomes" id="UP000193560"/>
    </source>
</evidence>
<keyword evidence="3" id="KW-1185">Reference proteome</keyword>
<feature type="compositionally biased region" description="Low complexity" evidence="1">
    <location>
        <begin position="75"/>
        <end position="89"/>
    </location>
</feature>
<comment type="caution">
    <text evidence="2">The sequence shown here is derived from an EMBL/GenBank/DDBJ whole genome shotgun (WGS) entry which is preliminary data.</text>
</comment>
<reference evidence="2 3" key="1">
    <citation type="submission" date="2016-07" db="EMBL/GenBank/DDBJ databases">
        <title>Pervasive Adenine N6-methylation of Active Genes in Fungi.</title>
        <authorList>
            <consortium name="DOE Joint Genome Institute"/>
            <person name="Mondo S.J."/>
            <person name="Dannebaum R.O."/>
            <person name="Kuo R.C."/>
            <person name="Labutti K."/>
            <person name="Haridas S."/>
            <person name="Kuo A."/>
            <person name="Salamov A."/>
            <person name="Ahrendt S.R."/>
            <person name="Lipzen A."/>
            <person name="Sullivan W."/>
            <person name="Andreopoulos W.B."/>
            <person name="Clum A."/>
            <person name="Lindquist E."/>
            <person name="Daum C."/>
            <person name="Ramamoorthy G.K."/>
            <person name="Gryganskyi A."/>
            <person name="Culley D."/>
            <person name="Magnuson J.K."/>
            <person name="James T.Y."/>
            <person name="O'Malley M.A."/>
            <person name="Stajich J.E."/>
            <person name="Spatafora J.W."/>
            <person name="Visel A."/>
            <person name="Grigoriev I.V."/>
        </authorList>
    </citation>
    <scope>NUCLEOTIDE SEQUENCE [LARGE SCALE GENOMIC DNA]</scope>
    <source>
        <strain evidence="2 3">NRRL 1336</strain>
    </source>
</reference>
<dbReference type="AlphaFoldDB" id="A0A1X2IZZ7"/>
<feature type="region of interest" description="Disordered" evidence="1">
    <location>
        <begin position="1"/>
        <end position="20"/>
    </location>
</feature>
<dbReference type="EMBL" id="MCGE01000001">
    <property type="protein sequence ID" value="ORZ25131.1"/>
    <property type="molecule type" value="Genomic_DNA"/>
</dbReference>
<name>A0A1X2IZZ7_9FUNG</name>
<accession>A0A1X2IZZ7</accession>
<evidence type="ECO:0000313" key="2">
    <source>
        <dbReference type="EMBL" id="ORZ25131.1"/>
    </source>
</evidence>
<evidence type="ECO:0000256" key="1">
    <source>
        <dbReference type="SAM" id="MobiDB-lite"/>
    </source>
</evidence>
<protein>
    <submittedName>
        <fullName evidence="2">Uncharacterized protein</fullName>
    </submittedName>
</protein>
<proteinExistence type="predicted"/>